<accession>A0A1D8KML4</accession>
<sequence length="83" mass="9117">MALQEKSVVDKIEVLLNGSIQVRRRDQILKDGVEVASTFHRHVIAPGDDVSNEDDRVAAVATTLWTDEVVAAYQAAQEETPAE</sequence>
<organism evidence="1 2">
    <name type="scientific">Synechococcus phage S-CAM4</name>
    <dbReference type="NCBI Taxonomy" id="1883367"/>
    <lineage>
        <taxon>Viruses</taxon>
        <taxon>Duplodnaviria</taxon>
        <taxon>Heunggongvirae</taxon>
        <taxon>Uroviricota</taxon>
        <taxon>Caudoviricetes</taxon>
        <taxon>Pantevenvirales</taxon>
        <taxon>Kyanoviridae</taxon>
        <taxon>Potamoivirus</taxon>
        <taxon>Potamoivirus cam4</taxon>
    </lineage>
</organism>
<protein>
    <submittedName>
        <fullName evidence="1">Uncharacterized protein</fullName>
    </submittedName>
</protein>
<evidence type="ECO:0000313" key="2">
    <source>
        <dbReference type="Proteomes" id="UP000240822"/>
    </source>
</evidence>
<proteinExistence type="predicted"/>
<evidence type="ECO:0000313" key="1">
    <source>
        <dbReference type="EMBL" id="AOV59894.1"/>
    </source>
</evidence>
<reference evidence="1 2" key="1">
    <citation type="journal article" date="2016" name="Virology">
        <title>The genomic content and context of auxiliary metabolic genes in marine cyanomyoviruses.</title>
        <authorList>
            <person name="Crummett L.T."/>
            <person name="Puxty R.J."/>
            <person name="Weihe C."/>
            <person name="Marston M.F."/>
            <person name="Martiny J.B."/>
        </authorList>
    </citation>
    <scope>NUCLEOTIDE SEQUENCE [LARGE SCALE GENOMIC DNA]</scope>
    <source>
        <strain evidence="1">1010NB23</strain>
    </source>
</reference>
<dbReference type="EMBL" id="KU686202">
    <property type="protein sequence ID" value="AOV59894.1"/>
    <property type="molecule type" value="Genomic_DNA"/>
</dbReference>
<dbReference type="Proteomes" id="UP000240822">
    <property type="component" value="Segment"/>
</dbReference>
<gene>
    <name evidence="1" type="ORF">N231010_195</name>
</gene>
<name>A0A1D8KML4_9CAUD</name>